<dbReference type="AlphaFoldDB" id="A0A6C0HIR3"/>
<dbReference type="EMBL" id="MN739967">
    <property type="protein sequence ID" value="QHT80297.1"/>
    <property type="molecule type" value="Genomic_DNA"/>
</dbReference>
<reference evidence="1" key="1">
    <citation type="journal article" date="2020" name="Nature">
        <title>Giant virus diversity and host interactions through global metagenomics.</title>
        <authorList>
            <person name="Schulz F."/>
            <person name="Roux S."/>
            <person name="Paez-Espino D."/>
            <person name="Jungbluth S."/>
            <person name="Walsh D.A."/>
            <person name="Denef V.J."/>
            <person name="McMahon K.D."/>
            <person name="Konstantinidis K.T."/>
            <person name="Eloe-Fadrosh E.A."/>
            <person name="Kyrpides N.C."/>
            <person name="Woyke T."/>
        </authorList>
    </citation>
    <scope>NUCLEOTIDE SEQUENCE</scope>
    <source>
        <strain evidence="1">GVMAG-M-3300023184-120</strain>
    </source>
</reference>
<sequence length="60" mass="7196">MGWIYFNKLGNFKKKVTIETNKLQKINTTIDEEMDKTEIPQIEFCQMESDLEEFMKSMMP</sequence>
<accession>A0A6C0HIR3</accession>
<name>A0A6C0HIR3_9ZZZZ</name>
<protein>
    <submittedName>
        <fullName evidence="1">Uncharacterized protein</fullName>
    </submittedName>
</protein>
<organism evidence="1">
    <name type="scientific">viral metagenome</name>
    <dbReference type="NCBI Taxonomy" id="1070528"/>
    <lineage>
        <taxon>unclassified sequences</taxon>
        <taxon>metagenomes</taxon>
        <taxon>organismal metagenomes</taxon>
    </lineage>
</organism>
<evidence type="ECO:0000313" key="1">
    <source>
        <dbReference type="EMBL" id="QHT80297.1"/>
    </source>
</evidence>
<proteinExistence type="predicted"/>